<dbReference type="Gene3D" id="1.25.10.10">
    <property type="entry name" value="Leucine-rich Repeat Variant"/>
    <property type="match status" value="1"/>
</dbReference>
<sequence length="584" mass="65386">MENGLCSFVFGGRFAECLGRECWQLRRPAPTQLPVLDSIARRSIARLLGDSGWGLPDNVVAGIASFLQISSVVLKVTGCSSCRGDFPISAVLNSCEDEWWISQSNTCRGGIGSEYLEFTLSVLRRVSFIALKIPPLPYGPLSVREFHLLCTDELAPEEHSWRRCSPQLVTLDRGDMQEFALCPPIECRKLRLMCTKNAAATSAEDEEYRLLREEAREVSLQEEQFLGPAFQVGSLEAEAWKSCRMLETWSQSCWPPGERTAVELLCLISLERPLQQLSCSSSAERAEGLKQLRRLRGQPAALEAAKKALEDVNALVRSVAVDAIVEVARDAEVMELAESMLALDPRFSVKLFGRAGQRVRLLELLASQDSELRQVVAEELTSSAQPGNHALLTCFLQLLRDPDREGFMNVRLLALRGLQKMSPLDDVLVEELPMHLRDRNMYICTAAIELLKSQQKSWVLAVLPQFLRSVPNPEVQASLLLLLGDLMSELTEDLAMVLSEILGGNEPALQRSAALLLMPYVTRDGLEQEGLERRLRGEGWTQACREVWRSSADWFQQNSEHKLSRKIPEGLQEPIWSQRSCPLQ</sequence>
<reference evidence="1 2" key="1">
    <citation type="submission" date="2024-02" db="EMBL/GenBank/DDBJ databases">
        <authorList>
            <person name="Chen Y."/>
            <person name="Shah S."/>
            <person name="Dougan E. K."/>
            <person name="Thang M."/>
            <person name="Chan C."/>
        </authorList>
    </citation>
    <scope>NUCLEOTIDE SEQUENCE [LARGE SCALE GENOMIC DNA]</scope>
</reference>
<name>A0ABP0MPY4_9DINO</name>
<dbReference type="SUPFAM" id="SSF48371">
    <property type="entry name" value="ARM repeat"/>
    <property type="match status" value="1"/>
</dbReference>
<dbReference type="Proteomes" id="UP001642464">
    <property type="component" value="Unassembled WGS sequence"/>
</dbReference>
<protein>
    <submittedName>
        <fullName evidence="1">Uncharacterized protein</fullName>
    </submittedName>
</protein>
<gene>
    <name evidence="1" type="ORF">SCF082_LOCUS29128</name>
</gene>
<accession>A0ABP0MPY4</accession>
<dbReference type="InterPro" id="IPR016024">
    <property type="entry name" value="ARM-type_fold"/>
</dbReference>
<proteinExistence type="predicted"/>
<comment type="caution">
    <text evidence="1">The sequence shown here is derived from an EMBL/GenBank/DDBJ whole genome shotgun (WGS) entry which is preliminary data.</text>
</comment>
<evidence type="ECO:0000313" key="1">
    <source>
        <dbReference type="EMBL" id="CAK9053489.1"/>
    </source>
</evidence>
<dbReference type="EMBL" id="CAXAMM010023336">
    <property type="protein sequence ID" value="CAK9053489.1"/>
    <property type="molecule type" value="Genomic_DNA"/>
</dbReference>
<organism evidence="1 2">
    <name type="scientific">Durusdinium trenchii</name>
    <dbReference type="NCBI Taxonomy" id="1381693"/>
    <lineage>
        <taxon>Eukaryota</taxon>
        <taxon>Sar</taxon>
        <taxon>Alveolata</taxon>
        <taxon>Dinophyceae</taxon>
        <taxon>Suessiales</taxon>
        <taxon>Symbiodiniaceae</taxon>
        <taxon>Durusdinium</taxon>
    </lineage>
</organism>
<dbReference type="InterPro" id="IPR011989">
    <property type="entry name" value="ARM-like"/>
</dbReference>
<evidence type="ECO:0000313" key="2">
    <source>
        <dbReference type="Proteomes" id="UP001642464"/>
    </source>
</evidence>
<keyword evidence="2" id="KW-1185">Reference proteome</keyword>